<protein>
    <submittedName>
        <fullName evidence="1">Uncharacterized protein</fullName>
    </submittedName>
</protein>
<proteinExistence type="predicted"/>
<evidence type="ECO:0000313" key="1">
    <source>
        <dbReference type="EMBL" id="KAH7839745.1"/>
    </source>
</evidence>
<evidence type="ECO:0000313" key="2">
    <source>
        <dbReference type="Proteomes" id="UP000828048"/>
    </source>
</evidence>
<name>A0ACB7XG66_9ERIC</name>
<dbReference type="EMBL" id="CM037160">
    <property type="protein sequence ID" value="KAH7839745.1"/>
    <property type="molecule type" value="Genomic_DNA"/>
</dbReference>
<gene>
    <name evidence="1" type="ORF">Vadar_008223</name>
</gene>
<accession>A0ACB7XG66</accession>
<keyword evidence="2" id="KW-1185">Reference proteome</keyword>
<sequence length="730" mass="79645">MSLASAAAATTATALPFKNSRLTLLRRHVHPHYPNLFSPLYTASALLSGRRAWATGDGDGGVRRWSPAAPKSPRHSYEFRRTAVSPAGGGSAIVQDAVATVVVMGGAYALVLAFDILTQRNFIEQKLSRKLVHILSGLLFMACWPIFSTSTEARYFASLVPLANCLRLVTYGLSLATDERLIKSVTREGKPAELLRGPLYYVLILIICVLIFWRESPVGVISLAMMCGGDGVADIMGRKFGSVKIPYNKNKSWAGSISMFIFGFLISMGMLYYFSALGYFQMDLVSTMQRVALVSFTATVIESLPTEGGVDDNISVPLASMFSTIKCLSHTNDFRSHLFNNCGFTISRVWIKYLWRNLSGPSVFVLRTFFDKSNAYVGLLKSYFPDYSIVLELNPTMAGSKLVPCLVPLILISLLVFPSAATPTRRKKSLDAIKSLNQKGPYLGLITVYPPEEHAFFATGAIRPDPRHPFVDLSGRRYRVGKVEGKKVIYVRCGVGMVNAAAATQQMLDLFDIKGIVHFGIAGNANNSMSIGDVTVPEKVAHTGIWHWLKSNGSLGANDVTYLDIGRYNVPKNKGKNLLGRVAYSYEEFLSESGKPNTAQPLLWAQISQNWLQLATGLEGMELERCVNSTTCLPQKPKLVVGLRASTANIFVDNAAYRDFLFNKFQVSSVDMESAAIVMTSLSNGFPVIVIRGLSDLAGGQPGQNSIGIFGPLAALNAAKAAAEFIKKIP</sequence>
<comment type="caution">
    <text evidence="1">The sequence shown here is derived from an EMBL/GenBank/DDBJ whole genome shotgun (WGS) entry which is preliminary data.</text>
</comment>
<reference evidence="1 2" key="1">
    <citation type="journal article" date="2021" name="Hortic Res">
        <title>High-quality reference genome and annotation aids understanding of berry development for evergreen blueberry (Vaccinium darrowii).</title>
        <authorList>
            <person name="Yu J."/>
            <person name="Hulse-Kemp A.M."/>
            <person name="Babiker E."/>
            <person name="Staton M."/>
        </authorList>
    </citation>
    <scope>NUCLEOTIDE SEQUENCE [LARGE SCALE GENOMIC DNA]</scope>
    <source>
        <strain evidence="2">cv. NJ 8807/NJ 8810</strain>
        <tissue evidence="1">Young leaf</tissue>
    </source>
</reference>
<organism evidence="1 2">
    <name type="scientific">Vaccinium darrowii</name>
    <dbReference type="NCBI Taxonomy" id="229202"/>
    <lineage>
        <taxon>Eukaryota</taxon>
        <taxon>Viridiplantae</taxon>
        <taxon>Streptophyta</taxon>
        <taxon>Embryophyta</taxon>
        <taxon>Tracheophyta</taxon>
        <taxon>Spermatophyta</taxon>
        <taxon>Magnoliopsida</taxon>
        <taxon>eudicotyledons</taxon>
        <taxon>Gunneridae</taxon>
        <taxon>Pentapetalae</taxon>
        <taxon>asterids</taxon>
        <taxon>Ericales</taxon>
        <taxon>Ericaceae</taxon>
        <taxon>Vaccinioideae</taxon>
        <taxon>Vaccinieae</taxon>
        <taxon>Vaccinium</taxon>
    </lineage>
</organism>
<dbReference type="Proteomes" id="UP000828048">
    <property type="component" value="Chromosome 10"/>
</dbReference>